<feature type="compositionally biased region" description="Basic residues" evidence="1">
    <location>
        <begin position="310"/>
        <end position="322"/>
    </location>
</feature>
<feature type="compositionally biased region" description="Low complexity" evidence="1">
    <location>
        <begin position="271"/>
        <end position="282"/>
    </location>
</feature>
<feature type="compositionally biased region" description="Basic residues" evidence="1">
    <location>
        <begin position="1"/>
        <end position="12"/>
    </location>
</feature>
<dbReference type="EMBL" id="MSFL01000072">
    <property type="protein sequence ID" value="PWY63906.1"/>
    <property type="molecule type" value="Genomic_DNA"/>
</dbReference>
<feature type="compositionally biased region" description="Low complexity" evidence="1">
    <location>
        <begin position="372"/>
        <end position="384"/>
    </location>
</feature>
<evidence type="ECO:0000313" key="2">
    <source>
        <dbReference type="EMBL" id="PWY63906.1"/>
    </source>
</evidence>
<organism evidence="2 3">
    <name type="scientific">Aspergillus heteromorphus CBS 117.55</name>
    <dbReference type="NCBI Taxonomy" id="1448321"/>
    <lineage>
        <taxon>Eukaryota</taxon>
        <taxon>Fungi</taxon>
        <taxon>Dikarya</taxon>
        <taxon>Ascomycota</taxon>
        <taxon>Pezizomycotina</taxon>
        <taxon>Eurotiomycetes</taxon>
        <taxon>Eurotiomycetidae</taxon>
        <taxon>Eurotiales</taxon>
        <taxon>Aspergillaceae</taxon>
        <taxon>Aspergillus</taxon>
        <taxon>Aspergillus subgen. Circumdati</taxon>
    </lineage>
</organism>
<gene>
    <name evidence="2" type="ORF">BO70DRAFT_391139</name>
</gene>
<feature type="region of interest" description="Disordered" evidence="1">
    <location>
        <begin position="244"/>
        <end position="386"/>
    </location>
</feature>
<feature type="compositionally biased region" description="Low complexity" evidence="1">
    <location>
        <begin position="254"/>
        <end position="263"/>
    </location>
</feature>
<feature type="compositionally biased region" description="Basic and acidic residues" evidence="1">
    <location>
        <begin position="19"/>
        <end position="33"/>
    </location>
</feature>
<dbReference type="OrthoDB" id="5423493at2759"/>
<feature type="region of interest" description="Disordered" evidence="1">
    <location>
        <begin position="433"/>
        <end position="463"/>
    </location>
</feature>
<dbReference type="VEuPathDB" id="FungiDB:BO70DRAFT_391139"/>
<reference evidence="2 3" key="1">
    <citation type="submission" date="2016-12" db="EMBL/GenBank/DDBJ databases">
        <title>The genomes of Aspergillus section Nigri reveals drivers in fungal speciation.</title>
        <authorList>
            <consortium name="DOE Joint Genome Institute"/>
            <person name="Vesth T.C."/>
            <person name="Nybo J."/>
            <person name="Theobald S."/>
            <person name="Brandl J."/>
            <person name="Frisvad J.C."/>
            <person name="Nielsen K.F."/>
            <person name="Lyhne E.K."/>
            <person name="Kogle M.E."/>
            <person name="Kuo A."/>
            <person name="Riley R."/>
            <person name="Clum A."/>
            <person name="Nolan M."/>
            <person name="Lipzen A."/>
            <person name="Salamov A."/>
            <person name="Henrissat B."/>
            <person name="Wiebenga A."/>
            <person name="De Vries R.P."/>
            <person name="Grigoriev I.V."/>
            <person name="Mortensen U.H."/>
            <person name="Andersen M.R."/>
            <person name="Baker S.E."/>
        </authorList>
    </citation>
    <scope>NUCLEOTIDE SEQUENCE [LARGE SCALE GENOMIC DNA]</scope>
    <source>
        <strain evidence="2 3">CBS 117.55</strain>
    </source>
</reference>
<feature type="compositionally biased region" description="Basic and acidic residues" evidence="1">
    <location>
        <begin position="323"/>
        <end position="346"/>
    </location>
</feature>
<name>A0A317URP1_9EURO</name>
<feature type="region of interest" description="Disordered" evidence="1">
    <location>
        <begin position="65"/>
        <end position="214"/>
    </location>
</feature>
<feature type="region of interest" description="Disordered" evidence="1">
    <location>
        <begin position="1"/>
        <end position="33"/>
    </location>
</feature>
<feature type="compositionally biased region" description="Basic residues" evidence="1">
    <location>
        <begin position="352"/>
        <end position="366"/>
    </location>
</feature>
<evidence type="ECO:0000256" key="1">
    <source>
        <dbReference type="SAM" id="MobiDB-lite"/>
    </source>
</evidence>
<dbReference type="STRING" id="1448321.A0A317URP1"/>
<sequence>MPRPPMKRHRLTSKAPLALEKEPQQGSEQHDINWVKELETPASTGQNIEMPSHLHTGAQASEIVRQSHHQTPVARAQEYAIESSPVGDRGATGSRPATRARGYSSTLSVVGRKGDACSKVPGTPAFESSMLSNFRRRPRQPSILQMMQADEGSSDLDDDVFLGGLSPEDESTPLDSSKGKALLMRHAAPPSPSLPASSSGGSRKRKMPFEESRALQLHAEVMEYSPAISSRSSQWHCEHNVPVDSFRAPASPEASSQTLAPPLSSSPPLSPTSTVSTPVPAQLKRINMPAEHVTSKTINLPTSTLQVRLLPRRNNTKRKRLRAKEPKVPSDPTDSDRLTPEQDDVHSVPTKRPSRSRREHIRKKKPAGSVLTAEETQTTAGTAGSRVIGNQNHVTRSSHSNVTAEASGTCEEGHQAMTYSRDSLETTGVVNEIQSGDVPSPLSSLDSEAFKSDLQSESNPEVPFLSEELRLQAKKFADVDKWQLDFEDVIPPASQGSDVSR</sequence>
<proteinExistence type="predicted"/>
<keyword evidence="3" id="KW-1185">Reference proteome</keyword>
<dbReference type="Proteomes" id="UP000247233">
    <property type="component" value="Unassembled WGS sequence"/>
</dbReference>
<accession>A0A317URP1</accession>
<dbReference type="GeneID" id="37068449"/>
<evidence type="ECO:0000313" key="3">
    <source>
        <dbReference type="Proteomes" id="UP000247233"/>
    </source>
</evidence>
<dbReference type="AlphaFoldDB" id="A0A317URP1"/>
<feature type="compositionally biased region" description="Polar residues" evidence="1">
    <location>
        <begin position="295"/>
        <end position="306"/>
    </location>
</feature>
<dbReference type="RefSeq" id="XP_025394164.1">
    <property type="nucleotide sequence ID" value="XM_025546212.1"/>
</dbReference>
<comment type="caution">
    <text evidence="2">The sequence shown here is derived from an EMBL/GenBank/DDBJ whole genome shotgun (WGS) entry which is preliminary data.</text>
</comment>
<protein>
    <submittedName>
        <fullName evidence="2">Uncharacterized protein</fullName>
    </submittedName>
</protein>